<reference evidence="2" key="1">
    <citation type="submission" date="2022-03" db="EMBL/GenBank/DDBJ databases">
        <title>Complete genome sequence of Caldinitratiruptor microaerophilus.</title>
        <authorList>
            <person name="Mukaiyama R."/>
            <person name="Nishiyama T."/>
            <person name="Ueda K."/>
        </authorList>
    </citation>
    <scope>NUCLEOTIDE SEQUENCE</scope>
    <source>
        <strain evidence="2">JCM 16183</strain>
    </source>
</reference>
<name>A0AA35CLX5_9FIRM</name>
<keyword evidence="3" id="KW-1185">Reference proteome</keyword>
<evidence type="ECO:0000313" key="3">
    <source>
        <dbReference type="Proteomes" id="UP001163687"/>
    </source>
</evidence>
<sequence>MVRPEAVGGQPFGGRWVPISYISGAMPLQGANRDGRAKPLTRILCPTVGPPAGEAACGLTEAPVPVTILPLQGRFPGGRGRWGKECAMTKTLASHRLPHASPGETASHGAERRRAPRCGRQGRQGANLRARRAADTGTRSPAGAC</sequence>
<dbReference type="Proteomes" id="UP001163687">
    <property type="component" value="Chromosome"/>
</dbReference>
<gene>
    <name evidence="2" type="ORF">caldi_10570</name>
</gene>
<proteinExistence type="predicted"/>
<dbReference type="AlphaFoldDB" id="A0AA35CLX5"/>
<dbReference type="KEGG" id="cmic:caldi_10570"/>
<evidence type="ECO:0000313" key="2">
    <source>
        <dbReference type="EMBL" id="BDG59967.1"/>
    </source>
</evidence>
<evidence type="ECO:0000256" key="1">
    <source>
        <dbReference type="SAM" id="MobiDB-lite"/>
    </source>
</evidence>
<feature type="region of interest" description="Disordered" evidence="1">
    <location>
        <begin position="94"/>
        <end position="145"/>
    </location>
</feature>
<accession>A0AA35CLX5</accession>
<organism evidence="2 3">
    <name type="scientific">Caldinitratiruptor microaerophilus</name>
    <dbReference type="NCBI Taxonomy" id="671077"/>
    <lineage>
        <taxon>Bacteria</taxon>
        <taxon>Bacillati</taxon>
        <taxon>Bacillota</taxon>
        <taxon>Clostridia</taxon>
        <taxon>Eubacteriales</taxon>
        <taxon>Symbiobacteriaceae</taxon>
        <taxon>Caldinitratiruptor</taxon>
    </lineage>
</organism>
<protein>
    <submittedName>
        <fullName evidence="2">Uncharacterized protein</fullName>
    </submittedName>
</protein>
<dbReference type="EMBL" id="AP025628">
    <property type="protein sequence ID" value="BDG59967.1"/>
    <property type="molecule type" value="Genomic_DNA"/>
</dbReference>